<keyword evidence="2" id="KW-1185">Reference proteome</keyword>
<proteinExistence type="predicted"/>
<sequence length="283" mass="30419">MASQKKVSIITGGGSGMGYAVAAELAQRGGWVVNLLDLNAEAGGEAAKRFGATFHKIDVTDYPSLGVAFKNVYKAHKRLDFVFANAGIAERGDFYATNNTGEEPPPAPNTLPIEINVTSVINTSYLAQHYLRQTPDDGLGPRSIVITASCGGFYSCPAACIYGASKFAALGWARNIAGPMYKRDGIRVNAICPGTVRTNLLSDDLWEKFPKEYFVPIEKVVEVVMMLLDGDGKQADGADFQKALVGQTVEILGTSHYFRTQVEYCDEAMAAVMSAPGVDDLWA</sequence>
<comment type="caution">
    <text evidence="1">The sequence shown here is derived from an EMBL/GenBank/DDBJ whole genome shotgun (WGS) entry which is preliminary data.</text>
</comment>
<gene>
    <name evidence="1" type="ORF">LTR37_000923</name>
</gene>
<dbReference type="Proteomes" id="UP001281147">
    <property type="component" value="Unassembled WGS sequence"/>
</dbReference>
<evidence type="ECO:0000313" key="1">
    <source>
        <dbReference type="EMBL" id="KAK3724875.1"/>
    </source>
</evidence>
<evidence type="ECO:0000313" key="2">
    <source>
        <dbReference type="Proteomes" id="UP001281147"/>
    </source>
</evidence>
<organism evidence="1 2">
    <name type="scientific">Vermiconidia calcicola</name>
    <dbReference type="NCBI Taxonomy" id="1690605"/>
    <lineage>
        <taxon>Eukaryota</taxon>
        <taxon>Fungi</taxon>
        <taxon>Dikarya</taxon>
        <taxon>Ascomycota</taxon>
        <taxon>Pezizomycotina</taxon>
        <taxon>Dothideomycetes</taxon>
        <taxon>Dothideomycetidae</taxon>
        <taxon>Mycosphaerellales</taxon>
        <taxon>Extremaceae</taxon>
        <taxon>Vermiconidia</taxon>
    </lineage>
</organism>
<dbReference type="EMBL" id="JAUTXU010000004">
    <property type="protein sequence ID" value="KAK3724875.1"/>
    <property type="molecule type" value="Genomic_DNA"/>
</dbReference>
<accession>A0ACC3NX64</accession>
<reference evidence="1" key="1">
    <citation type="submission" date="2023-07" db="EMBL/GenBank/DDBJ databases">
        <title>Black Yeasts Isolated from many extreme environments.</title>
        <authorList>
            <person name="Coleine C."/>
            <person name="Stajich J.E."/>
            <person name="Selbmann L."/>
        </authorList>
    </citation>
    <scope>NUCLEOTIDE SEQUENCE</scope>
    <source>
        <strain evidence="1">CCFEE 5714</strain>
    </source>
</reference>
<name>A0ACC3NX64_9PEZI</name>
<protein>
    <submittedName>
        <fullName evidence="1">Uncharacterized protein</fullName>
    </submittedName>
</protein>